<dbReference type="EC" id="3.1.3.16" evidence="4"/>
<comment type="catalytic activity">
    <reaction evidence="11">
        <text>O-phospho-L-threonyl-[protein] + H2O = L-threonyl-[protein] + phosphate</text>
        <dbReference type="Rhea" id="RHEA:47004"/>
        <dbReference type="Rhea" id="RHEA-COMP:11060"/>
        <dbReference type="Rhea" id="RHEA-COMP:11605"/>
        <dbReference type="ChEBI" id="CHEBI:15377"/>
        <dbReference type="ChEBI" id="CHEBI:30013"/>
        <dbReference type="ChEBI" id="CHEBI:43474"/>
        <dbReference type="ChEBI" id="CHEBI:61977"/>
        <dbReference type="EC" id="3.1.3.16"/>
    </reaction>
</comment>
<keyword evidence="9" id="KW-0464">Manganese</keyword>
<dbReference type="GO" id="GO:0004722">
    <property type="term" value="F:protein serine/threonine phosphatase activity"/>
    <property type="evidence" value="ECO:0007669"/>
    <property type="project" value="UniProtKB-EC"/>
</dbReference>
<evidence type="ECO:0000256" key="12">
    <source>
        <dbReference type="RuleBase" id="RU003465"/>
    </source>
</evidence>
<name>A0A3G2BAP6_SETVI</name>
<evidence type="ECO:0000256" key="4">
    <source>
        <dbReference type="ARBA" id="ARBA00013081"/>
    </source>
</evidence>
<evidence type="ECO:0000256" key="6">
    <source>
        <dbReference type="ARBA" id="ARBA00022801"/>
    </source>
</evidence>
<evidence type="ECO:0000313" key="14">
    <source>
        <dbReference type="EMBL" id="AYM26714.1"/>
    </source>
</evidence>
<dbReference type="InterPro" id="IPR000222">
    <property type="entry name" value="PP2C_BS"/>
</dbReference>
<dbReference type="SMART" id="SM00332">
    <property type="entry name" value="PP2Cc"/>
    <property type="match status" value="1"/>
</dbReference>
<dbReference type="SUPFAM" id="SSF81606">
    <property type="entry name" value="PP2C-like"/>
    <property type="match status" value="1"/>
</dbReference>
<comment type="similarity">
    <text evidence="3 12">Belongs to the PP2C family.</text>
</comment>
<keyword evidence="6 12" id="KW-0378">Hydrolase</keyword>
<keyword evidence="7" id="KW-0460">Magnesium</keyword>
<dbReference type="InterPro" id="IPR015655">
    <property type="entry name" value="PP2C"/>
</dbReference>
<reference evidence="15 16" key="2">
    <citation type="submission" date="2019-03" db="EMBL/GenBank/DDBJ databases">
        <title>WGS assembly of Setaria viridis.</title>
        <authorList>
            <person name="Huang P."/>
            <person name="Jenkins J."/>
            <person name="Grimwood J."/>
            <person name="Barry K."/>
            <person name="Healey A."/>
            <person name="Mamidi S."/>
            <person name="Sreedasyam A."/>
            <person name="Shu S."/>
            <person name="Feldman M."/>
            <person name="Wu J."/>
            <person name="Yu Y."/>
            <person name="Chen C."/>
            <person name="Johnson J."/>
            <person name="Rokhsar D."/>
            <person name="Baxter I."/>
            <person name="Schmutz J."/>
            <person name="Brutnell T."/>
            <person name="Kellogg E."/>
        </authorList>
    </citation>
    <scope>NUCLEOTIDE SEQUENCE [LARGE SCALE GENOMIC DNA]</scope>
    <source>
        <strain evidence="16">cv. A10</strain>
    </source>
</reference>
<evidence type="ECO:0000256" key="11">
    <source>
        <dbReference type="ARBA" id="ARBA00048336"/>
    </source>
</evidence>
<dbReference type="EMBL" id="MG766939">
    <property type="protein sequence ID" value="AYM26714.1"/>
    <property type="molecule type" value="Genomic_DNA"/>
</dbReference>
<evidence type="ECO:0000256" key="5">
    <source>
        <dbReference type="ARBA" id="ARBA00022723"/>
    </source>
</evidence>
<evidence type="ECO:0000313" key="16">
    <source>
        <dbReference type="Proteomes" id="UP000298652"/>
    </source>
</evidence>
<feature type="domain" description="PPM-type phosphatase" evidence="13">
    <location>
        <begin position="56"/>
        <end position="371"/>
    </location>
</feature>
<gene>
    <name evidence="15" type="ORF">SEVIR_3G168300v2</name>
</gene>
<evidence type="ECO:0000313" key="15">
    <source>
        <dbReference type="EMBL" id="TKW26161.1"/>
    </source>
</evidence>
<keyword evidence="14" id="KW-0675">Receptor</keyword>
<sequence>MAAAAAICVEDEASCAAAECAGIEKLDLAGGGGGADGRAGAAGGKRSVYLMDCAPVWGCASTRGRSAEMEDACAAAPRFADVPVRLLASRRDLDGLGLDADALRLPAHLFGVFDGHGGAEVANYCRERLQVLLSQELGLLGDDLGEVGEADMKEHWDELFRKCFQRVDDEVSGRASRLVGGVQESRPVAAENVGSTAVVAVVCSSHLVVANCGDSRVVLCRGKEPVALSIDHKPDRKDERARIEALGGKVIQWNGYRVSGILAMSRSIGDRYLKPFVIPKPEVTVIPRAKDDDCLVLASDGLWDVVSNEEACKVARRQIQLWHKNNGVTTSLCDEGDESTDPAAQSAADYLMRLALKKGTEDNITVIVVDLKPRKKLKNNS</sequence>
<dbReference type="InterPro" id="IPR001932">
    <property type="entry name" value="PPM-type_phosphatase-like_dom"/>
</dbReference>
<dbReference type="CDD" id="cd00143">
    <property type="entry name" value="PP2Cc"/>
    <property type="match status" value="1"/>
</dbReference>
<reference evidence="14" key="1">
    <citation type="submission" date="2018-01" db="EMBL/GenBank/DDBJ databases">
        <title>Identification And Characterization Of Core Abscisic Acid (ABA) Signaling Components And Their Gene Expression Profile In Response To Abiotic Stresses In Setaria viridis.</title>
        <authorList>
            <person name="Duarte K.E."/>
            <person name="de Souza W.R."/>
            <person name="Santiago T.R."/>
            <person name="Cotta M.G."/>
            <person name="Sampaio B.L."/>
            <person name="Ribeiro A.P."/>
            <person name="da Cunha B.A."/>
            <person name="Marraccini P.R.R."/>
            <person name="Kobayashi A.K."/>
            <person name="Molinari H.B.C."/>
        </authorList>
    </citation>
    <scope>NUCLEOTIDE SEQUENCE</scope>
    <source>
        <strain evidence="14">A10</strain>
    </source>
</reference>
<evidence type="ECO:0000256" key="9">
    <source>
        <dbReference type="ARBA" id="ARBA00023211"/>
    </source>
</evidence>
<dbReference type="AlphaFoldDB" id="A0A3G2BAP6"/>
<evidence type="ECO:0000256" key="7">
    <source>
        <dbReference type="ARBA" id="ARBA00022842"/>
    </source>
</evidence>
<dbReference type="GO" id="GO:0046872">
    <property type="term" value="F:metal ion binding"/>
    <property type="evidence" value="ECO:0007669"/>
    <property type="project" value="UniProtKB-KW"/>
</dbReference>
<protein>
    <recommendedName>
        <fullName evidence="4">protein-serine/threonine phosphatase</fullName>
        <ecNumber evidence="4">3.1.3.16</ecNumber>
    </recommendedName>
</protein>
<dbReference type="OMA" id="MVVPRAK"/>
<dbReference type="PROSITE" id="PS51746">
    <property type="entry name" value="PPM_2"/>
    <property type="match status" value="1"/>
</dbReference>
<evidence type="ECO:0000256" key="3">
    <source>
        <dbReference type="ARBA" id="ARBA00006702"/>
    </source>
</evidence>
<dbReference type="SMART" id="SM00331">
    <property type="entry name" value="PP2C_SIG"/>
    <property type="match status" value="1"/>
</dbReference>
<dbReference type="Gramene" id="TKW26161">
    <property type="protein sequence ID" value="TKW26161"/>
    <property type="gene ID" value="SEVIR_3G168300v2"/>
</dbReference>
<keyword evidence="5" id="KW-0479">Metal-binding</keyword>
<comment type="catalytic activity">
    <reaction evidence="10">
        <text>O-phospho-L-seryl-[protein] + H2O = L-seryl-[protein] + phosphate</text>
        <dbReference type="Rhea" id="RHEA:20629"/>
        <dbReference type="Rhea" id="RHEA-COMP:9863"/>
        <dbReference type="Rhea" id="RHEA-COMP:11604"/>
        <dbReference type="ChEBI" id="CHEBI:15377"/>
        <dbReference type="ChEBI" id="CHEBI:29999"/>
        <dbReference type="ChEBI" id="CHEBI:43474"/>
        <dbReference type="ChEBI" id="CHEBI:83421"/>
        <dbReference type="EC" id="3.1.3.16"/>
    </reaction>
</comment>
<accession>A0A3G2BAP6</accession>
<comment type="cofactor">
    <cofactor evidence="2">
        <name>Mg(2+)</name>
        <dbReference type="ChEBI" id="CHEBI:18420"/>
    </cofactor>
</comment>
<keyword evidence="8 12" id="KW-0904">Protein phosphatase</keyword>
<keyword evidence="16" id="KW-1185">Reference proteome</keyword>
<evidence type="ECO:0000256" key="2">
    <source>
        <dbReference type="ARBA" id="ARBA00001946"/>
    </source>
</evidence>
<comment type="cofactor">
    <cofactor evidence="1">
        <name>Mn(2+)</name>
        <dbReference type="ChEBI" id="CHEBI:29035"/>
    </cofactor>
</comment>
<dbReference type="Pfam" id="PF00481">
    <property type="entry name" value="PP2C"/>
    <property type="match status" value="1"/>
</dbReference>
<dbReference type="InterPro" id="IPR036457">
    <property type="entry name" value="PPM-type-like_dom_sf"/>
</dbReference>
<proteinExistence type="inferred from homology"/>
<dbReference type="EMBL" id="CM016554">
    <property type="protein sequence ID" value="TKW26161.1"/>
    <property type="molecule type" value="Genomic_DNA"/>
</dbReference>
<evidence type="ECO:0000256" key="10">
    <source>
        <dbReference type="ARBA" id="ARBA00047761"/>
    </source>
</evidence>
<organism evidence="14">
    <name type="scientific">Setaria viridis</name>
    <name type="common">Green bristlegrass</name>
    <name type="synonym">Setaria italica subsp. viridis</name>
    <dbReference type="NCBI Taxonomy" id="4556"/>
    <lineage>
        <taxon>Eukaryota</taxon>
        <taxon>Viridiplantae</taxon>
        <taxon>Streptophyta</taxon>
        <taxon>Embryophyta</taxon>
        <taxon>Tracheophyta</taxon>
        <taxon>Spermatophyta</taxon>
        <taxon>Magnoliopsida</taxon>
        <taxon>Liliopsida</taxon>
        <taxon>Poales</taxon>
        <taxon>Poaceae</taxon>
        <taxon>PACMAD clade</taxon>
        <taxon>Panicoideae</taxon>
        <taxon>Panicodae</taxon>
        <taxon>Paniceae</taxon>
        <taxon>Cenchrinae</taxon>
        <taxon>Setaria</taxon>
    </lineage>
</organism>
<dbReference type="Proteomes" id="UP000298652">
    <property type="component" value="Chromosome 3"/>
</dbReference>
<dbReference type="FunFam" id="3.60.40.10:FF:000291">
    <property type="entry name" value="Protein phosphatase 2C 50"/>
    <property type="match status" value="1"/>
</dbReference>
<dbReference type="PROSITE" id="PS01032">
    <property type="entry name" value="PPM_1"/>
    <property type="match status" value="1"/>
</dbReference>
<evidence type="ECO:0000256" key="8">
    <source>
        <dbReference type="ARBA" id="ARBA00022912"/>
    </source>
</evidence>
<dbReference type="Gene3D" id="3.60.40.10">
    <property type="entry name" value="PPM-type phosphatase domain"/>
    <property type="match status" value="1"/>
</dbReference>
<evidence type="ECO:0000259" key="13">
    <source>
        <dbReference type="PROSITE" id="PS51746"/>
    </source>
</evidence>
<dbReference type="PANTHER" id="PTHR47992">
    <property type="entry name" value="PROTEIN PHOSPHATASE"/>
    <property type="match status" value="1"/>
</dbReference>
<evidence type="ECO:0000256" key="1">
    <source>
        <dbReference type="ARBA" id="ARBA00001936"/>
    </source>
</evidence>